<sequence length="293" mass="30935">MDIGIALPTMCRGYDRAATVDWCRLAEQGPFSSISCGERMTFHNPDMWITMAAAAALTERLRIFINLSVLPAHPTALVAKQVATMDVLSGGRVTLGVGVGGREHDYRSLESSFDRRHVRLDEGVADLRSLWAGEPPFPEADAVGPACVQPGGPPILAGALGPKAMARAAKWADGVASFSVAGDPAEIAAAAQAARQAWSAADREPPRLVGGCFYLLGEPEPGPRLREFTAEYLAVFGSATRPFAEAMPTFTTDAVNRALDGAEDAGLDEFILVPAGTSLTVLESTIELVNARG</sequence>
<reference evidence="4" key="1">
    <citation type="journal article" date="2019" name="Int. J. Syst. Evol. Microbiol.">
        <title>The Global Catalogue of Microorganisms (GCM) 10K type strain sequencing project: providing services to taxonomists for standard genome sequencing and annotation.</title>
        <authorList>
            <consortium name="The Broad Institute Genomics Platform"/>
            <consortium name="The Broad Institute Genome Sequencing Center for Infectious Disease"/>
            <person name="Wu L."/>
            <person name="Ma J."/>
        </authorList>
    </citation>
    <scope>NUCLEOTIDE SEQUENCE [LARGE SCALE GENOMIC DNA]</scope>
    <source>
        <strain evidence="4">CGMCC 4.7641</strain>
    </source>
</reference>
<name>A0ABW5HJN1_9PSEU</name>
<keyword evidence="4" id="KW-1185">Reference proteome</keyword>
<protein>
    <submittedName>
        <fullName evidence="3">LLM class flavin-dependent oxidoreductase</fullName>
        <ecNumber evidence="3">1.-.-.-</ecNumber>
    </submittedName>
</protein>
<dbReference type="Proteomes" id="UP001597483">
    <property type="component" value="Unassembled WGS sequence"/>
</dbReference>
<keyword evidence="1 3" id="KW-0560">Oxidoreductase</keyword>
<evidence type="ECO:0000259" key="2">
    <source>
        <dbReference type="Pfam" id="PF00296"/>
    </source>
</evidence>
<dbReference type="Gene3D" id="3.20.20.30">
    <property type="entry name" value="Luciferase-like domain"/>
    <property type="match status" value="1"/>
</dbReference>
<dbReference type="EMBL" id="JBHUKS010000033">
    <property type="protein sequence ID" value="MFD2473538.1"/>
    <property type="molecule type" value="Genomic_DNA"/>
</dbReference>
<dbReference type="PANTHER" id="PTHR43244">
    <property type="match status" value="1"/>
</dbReference>
<evidence type="ECO:0000256" key="1">
    <source>
        <dbReference type="ARBA" id="ARBA00023002"/>
    </source>
</evidence>
<dbReference type="EC" id="1.-.-.-" evidence="3"/>
<dbReference type="InterPro" id="IPR036661">
    <property type="entry name" value="Luciferase-like_sf"/>
</dbReference>
<accession>A0ABW5HJN1</accession>
<feature type="domain" description="Luciferase-like" evidence="2">
    <location>
        <begin position="16"/>
        <end position="290"/>
    </location>
</feature>
<dbReference type="SUPFAM" id="SSF51679">
    <property type="entry name" value="Bacterial luciferase-like"/>
    <property type="match status" value="1"/>
</dbReference>
<dbReference type="InterPro" id="IPR011251">
    <property type="entry name" value="Luciferase-like_dom"/>
</dbReference>
<proteinExistence type="predicted"/>
<gene>
    <name evidence="3" type="ORF">ACFSVL_39485</name>
</gene>
<dbReference type="GO" id="GO:0016491">
    <property type="term" value="F:oxidoreductase activity"/>
    <property type="evidence" value="ECO:0007669"/>
    <property type="project" value="UniProtKB-KW"/>
</dbReference>
<dbReference type="PANTHER" id="PTHR43244:SF1">
    <property type="entry name" value="5,10-METHYLENETETRAHYDROMETHANOPTERIN REDUCTASE"/>
    <property type="match status" value="1"/>
</dbReference>
<dbReference type="InterPro" id="IPR050564">
    <property type="entry name" value="F420-G6PD/mer"/>
</dbReference>
<organism evidence="3 4">
    <name type="scientific">Amycolatopsis silviterrae</name>
    <dbReference type="NCBI Taxonomy" id="1656914"/>
    <lineage>
        <taxon>Bacteria</taxon>
        <taxon>Bacillati</taxon>
        <taxon>Actinomycetota</taxon>
        <taxon>Actinomycetes</taxon>
        <taxon>Pseudonocardiales</taxon>
        <taxon>Pseudonocardiaceae</taxon>
        <taxon>Amycolatopsis</taxon>
    </lineage>
</organism>
<evidence type="ECO:0000313" key="3">
    <source>
        <dbReference type="EMBL" id="MFD2473538.1"/>
    </source>
</evidence>
<dbReference type="Pfam" id="PF00296">
    <property type="entry name" value="Bac_luciferase"/>
    <property type="match status" value="1"/>
</dbReference>
<comment type="caution">
    <text evidence="3">The sequence shown here is derived from an EMBL/GenBank/DDBJ whole genome shotgun (WGS) entry which is preliminary data.</text>
</comment>
<evidence type="ECO:0000313" key="4">
    <source>
        <dbReference type="Proteomes" id="UP001597483"/>
    </source>
</evidence>
<dbReference type="RefSeq" id="WP_378312099.1">
    <property type="nucleotide sequence ID" value="NZ_JBHUKS010000033.1"/>
</dbReference>